<protein>
    <submittedName>
        <fullName evidence="2">Uncharacterized protein</fullName>
    </submittedName>
</protein>
<keyword evidence="3" id="KW-1185">Reference proteome</keyword>
<dbReference type="OrthoDB" id="313603at2157"/>
<feature type="transmembrane region" description="Helical" evidence="1">
    <location>
        <begin position="280"/>
        <end position="299"/>
    </location>
</feature>
<gene>
    <name evidence="2" type="ORF">SAMN05444422_101492</name>
</gene>
<feature type="transmembrane region" description="Helical" evidence="1">
    <location>
        <begin position="389"/>
        <end position="407"/>
    </location>
</feature>
<keyword evidence="1" id="KW-0812">Transmembrane</keyword>
<dbReference type="AlphaFoldDB" id="A0A1I1DBR8"/>
<dbReference type="Proteomes" id="UP000199161">
    <property type="component" value="Unassembled WGS sequence"/>
</dbReference>
<name>A0A1I1DBR8_NATHA</name>
<proteinExistence type="predicted"/>
<dbReference type="EMBL" id="FOKW01000001">
    <property type="protein sequence ID" value="SFB72405.1"/>
    <property type="molecule type" value="Genomic_DNA"/>
</dbReference>
<feature type="transmembrane region" description="Helical" evidence="1">
    <location>
        <begin position="92"/>
        <end position="113"/>
    </location>
</feature>
<dbReference type="InterPro" id="IPR014509">
    <property type="entry name" value="YjdF-like"/>
</dbReference>
<feature type="transmembrane region" description="Helical" evidence="1">
    <location>
        <begin position="120"/>
        <end position="139"/>
    </location>
</feature>
<evidence type="ECO:0000313" key="2">
    <source>
        <dbReference type="EMBL" id="SFB72405.1"/>
    </source>
</evidence>
<dbReference type="RefSeq" id="WP_089785013.1">
    <property type="nucleotide sequence ID" value="NZ_FOKW01000001.1"/>
</dbReference>
<organism evidence="2 3">
    <name type="scientific">Natronobacterium haloterrestre</name>
    <name type="common">Halobiforma haloterrestris</name>
    <dbReference type="NCBI Taxonomy" id="148448"/>
    <lineage>
        <taxon>Archaea</taxon>
        <taxon>Methanobacteriati</taxon>
        <taxon>Methanobacteriota</taxon>
        <taxon>Stenosarchaea group</taxon>
        <taxon>Halobacteria</taxon>
        <taxon>Halobacteriales</taxon>
        <taxon>Natrialbaceae</taxon>
        <taxon>Natronobacterium</taxon>
    </lineage>
</organism>
<feature type="transmembrane region" description="Helical" evidence="1">
    <location>
        <begin position="341"/>
        <end position="369"/>
    </location>
</feature>
<evidence type="ECO:0000256" key="1">
    <source>
        <dbReference type="SAM" id="Phobius"/>
    </source>
</evidence>
<keyword evidence="1" id="KW-0472">Membrane</keyword>
<evidence type="ECO:0000313" key="3">
    <source>
        <dbReference type="Proteomes" id="UP000199161"/>
    </source>
</evidence>
<feature type="transmembrane region" description="Helical" evidence="1">
    <location>
        <begin position="311"/>
        <end position="329"/>
    </location>
</feature>
<reference evidence="3" key="1">
    <citation type="submission" date="2016-10" db="EMBL/GenBank/DDBJ databases">
        <authorList>
            <person name="Varghese N."/>
            <person name="Submissions S."/>
        </authorList>
    </citation>
    <scope>NUCLEOTIDE SEQUENCE [LARGE SCALE GENOMIC DNA]</scope>
    <source>
        <strain evidence="3">DSM 13078</strain>
    </source>
</reference>
<feature type="transmembrane region" description="Helical" evidence="1">
    <location>
        <begin position="17"/>
        <end position="35"/>
    </location>
</feature>
<keyword evidence="1" id="KW-1133">Transmembrane helix</keyword>
<feature type="transmembrane region" description="Helical" evidence="1">
    <location>
        <begin position="251"/>
        <end position="268"/>
    </location>
</feature>
<dbReference type="Pfam" id="PF09997">
    <property type="entry name" value="DUF2238"/>
    <property type="match status" value="1"/>
</dbReference>
<accession>A0A1I1DBR8</accession>
<feature type="transmembrane region" description="Helical" evidence="1">
    <location>
        <begin position="159"/>
        <end position="177"/>
    </location>
</feature>
<sequence length="426" mass="45667">MSRTPTRAFHGERSNAYLSWAAIAVVAIVGTGAALEGRVHELLFAATVVTVALVPAIELGTTRAALPWEVTTVAVVPLVAAVVAPDLPTRQLLLYAGAATIALALTLELHGLTEVRLERWVAVAAVTMLSASIAATWAMVTWAQDLVAGTDVLESNAELMWLLIAASVAGLVAGVCFDRYYRKFPGEELVSAPVDGIEEQVFAVEADLEGHPSLEERLPVSGRITRLAVLTLRLGIAAMLAYGLLAFDTGAATNAAAMLAVSFLPTLLRRRHGLPFDAGLVLWITAVVFLHAVGSVYVYERSFWWHNLTHPLSATLVAATGYVVIRTLDEHRDEVHLPQELVPGVVAVFVLSFGVFWDIGEFVLDAVAAGTGLEMPLSQYGLHDTITDLLFNTIGGVVVALWGLPYLTDLTDAVTDRVEDWPVFDG</sequence>